<protein>
    <submittedName>
        <fullName evidence="1">Uncharacterized protein</fullName>
    </submittedName>
</protein>
<reference evidence="1" key="1">
    <citation type="submission" date="2020-05" db="EMBL/GenBank/DDBJ databases">
        <title>Large-scale comparative analyses of tick genomes elucidate their genetic diversity and vector capacities.</title>
        <authorList>
            <person name="Jia N."/>
            <person name="Wang J."/>
            <person name="Shi W."/>
            <person name="Du L."/>
            <person name="Sun Y."/>
            <person name="Zhan W."/>
            <person name="Jiang J."/>
            <person name="Wang Q."/>
            <person name="Zhang B."/>
            <person name="Ji P."/>
            <person name="Sakyi L.B."/>
            <person name="Cui X."/>
            <person name="Yuan T."/>
            <person name="Jiang B."/>
            <person name="Yang W."/>
            <person name="Lam T.T.-Y."/>
            <person name="Chang Q."/>
            <person name="Ding S."/>
            <person name="Wang X."/>
            <person name="Zhu J."/>
            <person name="Ruan X."/>
            <person name="Zhao L."/>
            <person name="Wei J."/>
            <person name="Que T."/>
            <person name="Du C."/>
            <person name="Cheng J."/>
            <person name="Dai P."/>
            <person name="Han X."/>
            <person name="Huang E."/>
            <person name="Gao Y."/>
            <person name="Liu J."/>
            <person name="Shao H."/>
            <person name="Ye R."/>
            <person name="Li L."/>
            <person name="Wei W."/>
            <person name="Wang X."/>
            <person name="Wang C."/>
            <person name="Yang T."/>
            <person name="Huo Q."/>
            <person name="Li W."/>
            <person name="Guo W."/>
            <person name="Chen H."/>
            <person name="Zhou L."/>
            <person name="Ni X."/>
            <person name="Tian J."/>
            <person name="Zhou Y."/>
            <person name="Sheng Y."/>
            <person name="Liu T."/>
            <person name="Pan Y."/>
            <person name="Xia L."/>
            <person name="Li J."/>
            <person name="Zhao F."/>
            <person name="Cao W."/>
        </authorList>
    </citation>
    <scope>NUCLEOTIDE SEQUENCE</scope>
    <source>
        <strain evidence="1">Dsil-2018</strain>
    </source>
</reference>
<evidence type="ECO:0000313" key="2">
    <source>
        <dbReference type="Proteomes" id="UP000821865"/>
    </source>
</evidence>
<name>A0ACB8CPT8_DERSI</name>
<proteinExistence type="predicted"/>
<sequence>MKPSTLLTAAILALYVSGGADALFLTSLALLPITAITSLGGIAGLKLAIAMKILGMLGWWNVSRYGVGLRADIESNKLPDRLVPLPKPKSIFSGPTISVPIAALPYFIGGRVQKPLTVRLPVKDFVMLANATTRFDSPKVMFSSRGSASVRGNKGSALHASETLKTPFLNMEAQQAATLRGRRSIEADPQVIKDAVSLVHELDRDRCILRLSCEVSADASSYGPYGLRVASFMRSLGPVGRDSAFVDFEKAYRRGRSYGVPGCVQTYSSCKVDLKALVAFVQSS</sequence>
<dbReference type="Proteomes" id="UP000821865">
    <property type="component" value="Chromosome 5"/>
</dbReference>
<evidence type="ECO:0000313" key="1">
    <source>
        <dbReference type="EMBL" id="KAH7949146.1"/>
    </source>
</evidence>
<organism evidence="1 2">
    <name type="scientific">Dermacentor silvarum</name>
    <name type="common">Tick</name>
    <dbReference type="NCBI Taxonomy" id="543639"/>
    <lineage>
        <taxon>Eukaryota</taxon>
        <taxon>Metazoa</taxon>
        <taxon>Ecdysozoa</taxon>
        <taxon>Arthropoda</taxon>
        <taxon>Chelicerata</taxon>
        <taxon>Arachnida</taxon>
        <taxon>Acari</taxon>
        <taxon>Parasitiformes</taxon>
        <taxon>Ixodida</taxon>
        <taxon>Ixodoidea</taxon>
        <taxon>Ixodidae</taxon>
        <taxon>Rhipicephalinae</taxon>
        <taxon>Dermacentor</taxon>
    </lineage>
</organism>
<keyword evidence="2" id="KW-1185">Reference proteome</keyword>
<accession>A0ACB8CPT8</accession>
<dbReference type="EMBL" id="CM023474">
    <property type="protein sequence ID" value="KAH7949146.1"/>
    <property type="molecule type" value="Genomic_DNA"/>
</dbReference>
<comment type="caution">
    <text evidence="1">The sequence shown here is derived from an EMBL/GenBank/DDBJ whole genome shotgun (WGS) entry which is preliminary data.</text>
</comment>
<gene>
    <name evidence="1" type="ORF">HPB49_005653</name>
</gene>